<reference evidence="6" key="1">
    <citation type="submission" date="2017-03" db="EMBL/GenBank/DDBJ databases">
        <title>Novel pathways for hydrocarbon cycling and metabolic interdependencies in hydrothermal sediment communities.</title>
        <authorList>
            <person name="Dombrowski N."/>
            <person name="Seitz K."/>
            <person name="Teske A."/>
            <person name="Baker B."/>
        </authorList>
    </citation>
    <scope>NUCLEOTIDE SEQUENCE [LARGE SCALE GENOMIC DNA]</scope>
</reference>
<evidence type="ECO:0000256" key="1">
    <source>
        <dbReference type="ARBA" id="ARBA00010838"/>
    </source>
</evidence>
<dbReference type="Gene3D" id="3.20.20.80">
    <property type="entry name" value="Glycosidases"/>
    <property type="match status" value="1"/>
</dbReference>
<evidence type="ECO:0000313" key="6">
    <source>
        <dbReference type="Proteomes" id="UP000192520"/>
    </source>
</evidence>
<dbReference type="InterPro" id="IPR033132">
    <property type="entry name" value="GH_1_N_CS"/>
</dbReference>
<dbReference type="GO" id="GO:0005975">
    <property type="term" value="P:carbohydrate metabolic process"/>
    <property type="evidence" value="ECO:0007669"/>
    <property type="project" value="InterPro"/>
</dbReference>
<evidence type="ECO:0008006" key="7">
    <source>
        <dbReference type="Google" id="ProtNLM"/>
    </source>
</evidence>
<dbReference type="PROSITE" id="PS00653">
    <property type="entry name" value="GLYCOSYL_HYDROL_F1_2"/>
    <property type="match status" value="1"/>
</dbReference>
<evidence type="ECO:0000256" key="3">
    <source>
        <dbReference type="ARBA" id="ARBA00023295"/>
    </source>
</evidence>
<dbReference type="AlphaFoldDB" id="A0A1W9NZ98"/>
<organism evidence="5 6">
    <name type="scientific">candidate division CPR3 bacterium 4484_211</name>
    <dbReference type="NCBI Taxonomy" id="1968527"/>
    <lineage>
        <taxon>Bacteria</taxon>
        <taxon>Bacteria division CPR3</taxon>
    </lineage>
</organism>
<protein>
    <recommendedName>
        <fullName evidence="7">Beta-glucosidase</fullName>
    </recommendedName>
</protein>
<dbReference type="GO" id="GO:0008422">
    <property type="term" value="F:beta-glucosidase activity"/>
    <property type="evidence" value="ECO:0007669"/>
    <property type="project" value="TreeGrafter"/>
</dbReference>
<dbReference type="PANTHER" id="PTHR10353">
    <property type="entry name" value="GLYCOSYL HYDROLASE"/>
    <property type="match status" value="1"/>
</dbReference>
<keyword evidence="2" id="KW-0378">Hydrolase</keyword>
<dbReference type="STRING" id="1968527.B5M47_02730"/>
<evidence type="ECO:0000256" key="2">
    <source>
        <dbReference type="ARBA" id="ARBA00022801"/>
    </source>
</evidence>
<dbReference type="PANTHER" id="PTHR10353:SF209">
    <property type="entry name" value="GALACTOLIPID GALACTOSYLTRANSFERASE SFR2, CHLOROPLASTIC"/>
    <property type="match status" value="1"/>
</dbReference>
<evidence type="ECO:0000313" key="5">
    <source>
        <dbReference type="EMBL" id="OQX50873.1"/>
    </source>
</evidence>
<dbReference type="InterPro" id="IPR001360">
    <property type="entry name" value="Glyco_hydro_1"/>
</dbReference>
<dbReference type="InterPro" id="IPR017853">
    <property type="entry name" value="GH"/>
</dbReference>
<dbReference type="Pfam" id="PF00232">
    <property type="entry name" value="Glyco_hydro_1"/>
    <property type="match status" value="1"/>
</dbReference>
<dbReference type="PRINTS" id="PR00131">
    <property type="entry name" value="GLHYDRLASE1"/>
</dbReference>
<sequence>MKSEKLKMKNFLWGAATSAHQAEGGNFSNDWWQFEQGGFIHDGSSSNPSCDHYHQFERDLNLLKDLGCNAYRFSVEWSRVQPKEGVFSHREIDHYHRLLDSLLERDIIPVVTLHHFTNPLWFIAKGGWEQPGAIDYFVVYVQKMAEEYSGKVSCWLTINEPSVYVLLAFLAKYWPPQKRNLLSAAKVLNRLVKAHQAAYQLIHNRYSRAQVSFAHHMTVFDSWRNNFADNTATKIFDWLWNQYFLDRVRDQLDFIGLNYYTRQRISFPFKIFPTPGKEVGFAQWEFYPQGLLRILRRLKKYQLPIIITEFGMPHGFNVSPEENLQGGVEGIRRALSEGIGLRGFFYWSLMDNFEWREGLTPRFGLYEVDYQTQERRLRRVGERYKKLIKELKAEFGL</sequence>
<gene>
    <name evidence="5" type="ORF">B5M47_02730</name>
</gene>
<name>A0A1W9NZ98_UNCC3</name>
<keyword evidence="3" id="KW-0326">Glycosidase</keyword>
<proteinExistence type="inferred from homology"/>
<dbReference type="SUPFAM" id="SSF51445">
    <property type="entry name" value="(Trans)glycosidases"/>
    <property type="match status" value="1"/>
</dbReference>
<dbReference type="EMBL" id="MZGJ01000015">
    <property type="protein sequence ID" value="OQX50873.1"/>
    <property type="molecule type" value="Genomic_DNA"/>
</dbReference>
<evidence type="ECO:0000256" key="4">
    <source>
        <dbReference type="RuleBase" id="RU003690"/>
    </source>
</evidence>
<dbReference type="Proteomes" id="UP000192520">
    <property type="component" value="Unassembled WGS sequence"/>
</dbReference>
<comment type="similarity">
    <text evidence="1 4">Belongs to the glycosyl hydrolase 1 family.</text>
</comment>
<accession>A0A1W9NZ98</accession>
<comment type="caution">
    <text evidence="5">The sequence shown here is derived from an EMBL/GenBank/DDBJ whole genome shotgun (WGS) entry which is preliminary data.</text>
</comment>